<dbReference type="InterPro" id="IPR023347">
    <property type="entry name" value="Lysozyme_dom_sf"/>
</dbReference>
<comment type="caution">
    <text evidence="8">The sequence shown here is derived from an EMBL/GenBank/DDBJ whole genome shotgun (WGS) entry which is preliminary data.</text>
</comment>
<comment type="catalytic activity">
    <reaction evidence="1 7">
        <text>Hydrolysis of (1-&gt;4)-beta-linkages between N-acetylmuramic acid and N-acetyl-D-glucosamine residues in a peptidoglycan and between N-acetyl-D-glucosamine residues in chitodextrins.</text>
        <dbReference type="EC" id="3.2.1.17"/>
    </reaction>
</comment>
<sequence length="144" mass="15982">MEISDKGLECIKQYEGLKLKAYPDPATGGIPWTIGYGHTKGVKKGDGITEPQAEAFLQDDLQPIYTTLRQWVKVSLNQGQFDALCSFIFNCGSGNFLGSTLLKKLNQGDYTGAAAEFSRWNKVVGRVIRGLDNRRASERQMFLS</sequence>
<dbReference type="PANTHER" id="PTHR38107:SF3">
    <property type="entry name" value="LYSOZYME RRRD-RELATED"/>
    <property type="match status" value="1"/>
</dbReference>
<keyword evidence="5" id="KW-1035">Host cytoplasm</keyword>
<dbReference type="HOGENOM" id="CLU_091641_3_3_6"/>
<dbReference type="HAMAP" id="MF_04110">
    <property type="entry name" value="ENDOLYSIN_T4"/>
    <property type="match status" value="1"/>
</dbReference>
<reference evidence="8" key="1">
    <citation type="submission" date="2013-07" db="EMBL/GenBank/DDBJ databases">
        <title>Sub-species coevolution in mutualistic symbiosis.</title>
        <authorList>
            <person name="Murfin K."/>
            <person name="Klassen J."/>
            <person name="Lee M."/>
            <person name="Forst S."/>
            <person name="Stock P."/>
            <person name="Goodrich-Blair H."/>
        </authorList>
    </citation>
    <scope>NUCLEOTIDE SEQUENCE [LARGE SCALE GENOMIC DNA]</scope>
    <source>
        <strain evidence="8">Oregonense</strain>
    </source>
</reference>
<name>A0A077P3M0_XENBV</name>
<dbReference type="EMBL" id="CBSX010000102">
    <property type="protein sequence ID" value="CDH05404.1"/>
    <property type="molecule type" value="Genomic_DNA"/>
</dbReference>
<dbReference type="InterPro" id="IPR034690">
    <property type="entry name" value="Endolysin_T4_type"/>
</dbReference>
<organism evidence="8">
    <name type="scientific">Xenorhabdus bovienii str. oregonense</name>
    <dbReference type="NCBI Taxonomy" id="1398202"/>
    <lineage>
        <taxon>Bacteria</taxon>
        <taxon>Pseudomonadati</taxon>
        <taxon>Pseudomonadota</taxon>
        <taxon>Gammaproteobacteria</taxon>
        <taxon>Enterobacterales</taxon>
        <taxon>Morganellaceae</taxon>
        <taxon>Xenorhabdus</taxon>
    </lineage>
</organism>
<dbReference type="GO" id="GO:0016998">
    <property type="term" value="P:cell wall macromolecule catabolic process"/>
    <property type="evidence" value="ECO:0007669"/>
    <property type="project" value="InterPro"/>
</dbReference>
<comment type="similarity">
    <text evidence="7">Belongs to the glycosyl hydrolase 24 family.</text>
</comment>
<protein>
    <recommendedName>
        <fullName evidence="7">Lysozyme</fullName>
        <ecNumber evidence="7">3.2.1.17</ecNumber>
    </recommendedName>
</protein>
<evidence type="ECO:0000313" key="8">
    <source>
        <dbReference type="EMBL" id="CDH05404.1"/>
    </source>
</evidence>
<dbReference type="Proteomes" id="UP000028483">
    <property type="component" value="Unassembled WGS sequence"/>
</dbReference>
<evidence type="ECO:0000256" key="5">
    <source>
        <dbReference type="ARBA" id="ARBA00023200"/>
    </source>
</evidence>
<gene>
    <name evidence="8" type="ORF">XBO1_1900021</name>
</gene>
<dbReference type="RefSeq" id="WP_038255960.1">
    <property type="nucleotide sequence ID" value="NZ_CAWLUU010000164.1"/>
</dbReference>
<dbReference type="CDD" id="cd00737">
    <property type="entry name" value="lyz_endolysin_autolysin"/>
    <property type="match status" value="1"/>
</dbReference>
<dbReference type="GO" id="GO:0031640">
    <property type="term" value="P:killing of cells of another organism"/>
    <property type="evidence" value="ECO:0007669"/>
    <property type="project" value="UniProtKB-KW"/>
</dbReference>
<dbReference type="InterPro" id="IPR002196">
    <property type="entry name" value="Glyco_hydro_24"/>
</dbReference>
<dbReference type="GO" id="GO:0003796">
    <property type="term" value="F:lysozyme activity"/>
    <property type="evidence" value="ECO:0007669"/>
    <property type="project" value="UniProtKB-EC"/>
</dbReference>
<keyword evidence="6 7" id="KW-0326">Glycosidase</keyword>
<accession>A0A077P3M0</accession>
<evidence type="ECO:0000256" key="1">
    <source>
        <dbReference type="ARBA" id="ARBA00000632"/>
    </source>
</evidence>
<keyword evidence="3 7" id="KW-0081">Bacteriolytic enzyme</keyword>
<keyword evidence="2 7" id="KW-0929">Antimicrobial</keyword>
<evidence type="ECO:0000256" key="3">
    <source>
        <dbReference type="ARBA" id="ARBA00022638"/>
    </source>
</evidence>
<evidence type="ECO:0000256" key="4">
    <source>
        <dbReference type="ARBA" id="ARBA00022801"/>
    </source>
</evidence>
<keyword evidence="4 7" id="KW-0378">Hydrolase</keyword>
<dbReference type="SUPFAM" id="SSF53955">
    <property type="entry name" value="Lysozyme-like"/>
    <property type="match status" value="1"/>
</dbReference>
<dbReference type="AlphaFoldDB" id="A0A077P3M0"/>
<dbReference type="Gene3D" id="1.10.530.40">
    <property type="match status" value="1"/>
</dbReference>
<evidence type="ECO:0000256" key="7">
    <source>
        <dbReference type="RuleBase" id="RU003788"/>
    </source>
</evidence>
<dbReference type="InterPro" id="IPR023346">
    <property type="entry name" value="Lysozyme-like_dom_sf"/>
</dbReference>
<dbReference type="EC" id="3.2.1.17" evidence="7"/>
<proteinExistence type="inferred from homology"/>
<dbReference type="Pfam" id="PF00959">
    <property type="entry name" value="Phage_lysozyme"/>
    <property type="match status" value="1"/>
</dbReference>
<dbReference type="InterPro" id="IPR051018">
    <property type="entry name" value="Bacteriophage_GH24"/>
</dbReference>
<dbReference type="GO" id="GO:0009253">
    <property type="term" value="P:peptidoglycan catabolic process"/>
    <property type="evidence" value="ECO:0007669"/>
    <property type="project" value="InterPro"/>
</dbReference>
<evidence type="ECO:0000256" key="2">
    <source>
        <dbReference type="ARBA" id="ARBA00022529"/>
    </source>
</evidence>
<dbReference type="PANTHER" id="PTHR38107">
    <property type="match status" value="1"/>
</dbReference>
<dbReference type="InterPro" id="IPR033907">
    <property type="entry name" value="Endolysin_autolysin"/>
</dbReference>
<evidence type="ECO:0000256" key="6">
    <source>
        <dbReference type="ARBA" id="ARBA00023295"/>
    </source>
</evidence>
<dbReference type="GO" id="GO:0042742">
    <property type="term" value="P:defense response to bacterium"/>
    <property type="evidence" value="ECO:0007669"/>
    <property type="project" value="UniProtKB-KW"/>
</dbReference>